<dbReference type="InterPro" id="IPR027705">
    <property type="entry name" value="Flotillin_fam"/>
</dbReference>
<dbReference type="Proteomes" id="UP001528823">
    <property type="component" value="Unassembled WGS sequence"/>
</dbReference>
<comment type="caution">
    <text evidence="4">The sequence shown here is derived from an EMBL/GenBank/DDBJ whole genome shotgun (WGS) entry which is preliminary data.</text>
</comment>
<gene>
    <name evidence="4" type="ORF">ORQ98_14815</name>
</gene>
<dbReference type="SUPFAM" id="SSF117892">
    <property type="entry name" value="Band 7/SPFH domain"/>
    <property type="match status" value="1"/>
</dbReference>
<keyword evidence="3" id="KW-0812">Transmembrane</keyword>
<protein>
    <recommendedName>
        <fullName evidence="6">Inner membrane protein YqiK</fullName>
    </recommendedName>
</protein>
<evidence type="ECO:0000313" key="4">
    <source>
        <dbReference type="EMBL" id="MDE1463235.1"/>
    </source>
</evidence>
<feature type="coiled-coil region" evidence="2">
    <location>
        <begin position="232"/>
        <end position="318"/>
    </location>
</feature>
<comment type="subcellular location">
    <subcellularLocation>
        <location evidence="1">Endomembrane system</location>
    </subcellularLocation>
</comment>
<reference evidence="4 5" key="1">
    <citation type="submission" date="2022-11" db="EMBL/GenBank/DDBJ databases">
        <title>Spartinivicinus poritis sp. nov., isolated from scleractinian coral Porites lutea.</title>
        <authorList>
            <person name="Zhang G."/>
            <person name="Cai L."/>
            <person name="Wei Q."/>
        </authorList>
    </citation>
    <scope>NUCLEOTIDE SEQUENCE [LARGE SCALE GENOMIC DNA]</scope>
    <source>
        <strain evidence="4 5">A2-2</strain>
    </source>
</reference>
<dbReference type="InterPro" id="IPR036013">
    <property type="entry name" value="Band_7/SPFH_dom_sf"/>
</dbReference>
<feature type="transmembrane region" description="Helical" evidence="3">
    <location>
        <begin position="6"/>
        <end position="28"/>
    </location>
</feature>
<keyword evidence="3" id="KW-1133">Transmembrane helix</keyword>
<dbReference type="PANTHER" id="PTHR13806:SF31">
    <property type="entry name" value="FLOTILLIN-LIKE PROTEIN 1-RELATED"/>
    <property type="match status" value="1"/>
</dbReference>
<dbReference type="EMBL" id="JAPMOU010000018">
    <property type="protein sequence ID" value="MDE1463235.1"/>
    <property type="molecule type" value="Genomic_DNA"/>
</dbReference>
<sequence>MDWLSTAMPIFVFIGIGVIVIFAILALVNKFYVKVEQGVAMIVNTMRKEPEVTFTGRLVLPVIHKKEFMDISLKTIEISRKGTDGLICKDNIRADIVVAFFVRVNKNANDVLKVAERIGCNRASDQTTLEEMFSAKFSEALKTVGKQMDFEDLYRERAQFREQIIEQLSPPDNDLGGYDLSDVAIDYIEQTPLTQLDDHNILDAQGIRKITELTAQQHVRTNELQREEEMQIKKKDVEAKEMILELERQQADAEAKQQREIASVKAREQAEIDKVQAEEQLKAERARIETNQEIEVQEQNKQREVEVAEKNRERALAIETEKVERVRELEVISREKEVELQRIAKEKALEEERKAIADVVRERVAVDRTVAEEEEQIKTLRVVAEADRQKQVTVTDAEAEAEQALVKQIKASEAAEQCAQHEAKQKLTLAQAKLEISEKEAQAKVRLAEGVKAEVAAPGLAQAEVEEAKALALEKTGLAEASVLKEKMQAEAQGAEQVGLAEAKVTAEKMASEAKGQEMQGMAEVRVKDADADSEEKQALVQVKVKVAEAEAIEKQGHAEAEAIRQRFKAEADGLREKFDAMTSMSDVARDHEEFRMKLDTSHAEKMAEIDISKDIAAYQAQVLSEAMKQAKIDIVGGGGDYFDSFVKSLSVGKAIDGAVEKSSTIQQVAGILTHFLANATNKKDTEAAKKLLEAAKEKLQPGDDS</sequence>
<evidence type="ECO:0000256" key="1">
    <source>
        <dbReference type="ARBA" id="ARBA00004308"/>
    </source>
</evidence>
<accession>A0ABT5UA29</accession>
<name>A0ABT5UA29_9GAMM</name>
<dbReference type="PANTHER" id="PTHR13806">
    <property type="entry name" value="FLOTILLIN-RELATED"/>
    <property type="match status" value="1"/>
</dbReference>
<evidence type="ECO:0000256" key="2">
    <source>
        <dbReference type="SAM" id="Coils"/>
    </source>
</evidence>
<proteinExistence type="predicted"/>
<keyword evidence="5" id="KW-1185">Reference proteome</keyword>
<dbReference type="RefSeq" id="WP_274689576.1">
    <property type="nucleotide sequence ID" value="NZ_JAPMOU010000018.1"/>
</dbReference>
<evidence type="ECO:0000256" key="3">
    <source>
        <dbReference type="SAM" id="Phobius"/>
    </source>
</evidence>
<evidence type="ECO:0008006" key="6">
    <source>
        <dbReference type="Google" id="ProtNLM"/>
    </source>
</evidence>
<keyword evidence="3" id="KW-0472">Membrane</keyword>
<evidence type="ECO:0000313" key="5">
    <source>
        <dbReference type="Proteomes" id="UP001528823"/>
    </source>
</evidence>
<dbReference type="Gene3D" id="3.30.479.30">
    <property type="entry name" value="Band 7 domain"/>
    <property type="match status" value="1"/>
</dbReference>
<organism evidence="4 5">
    <name type="scientific">Spartinivicinus poritis</name>
    <dbReference type="NCBI Taxonomy" id="2994640"/>
    <lineage>
        <taxon>Bacteria</taxon>
        <taxon>Pseudomonadati</taxon>
        <taxon>Pseudomonadota</taxon>
        <taxon>Gammaproteobacteria</taxon>
        <taxon>Oceanospirillales</taxon>
        <taxon>Zooshikellaceae</taxon>
        <taxon>Spartinivicinus</taxon>
    </lineage>
</organism>
<keyword evidence="2" id="KW-0175">Coiled coil</keyword>